<dbReference type="GO" id="GO:0000160">
    <property type="term" value="P:phosphorelay signal transduction system"/>
    <property type="evidence" value="ECO:0007669"/>
    <property type="project" value="InterPro"/>
</dbReference>
<name>A0A4R8DNT9_9BACT</name>
<dbReference type="Gene3D" id="1.10.10.60">
    <property type="entry name" value="Homeodomain-like"/>
    <property type="match status" value="1"/>
</dbReference>
<dbReference type="InterPro" id="IPR003593">
    <property type="entry name" value="AAA+_ATPase"/>
</dbReference>
<dbReference type="SUPFAM" id="SSF46689">
    <property type="entry name" value="Homeodomain-like"/>
    <property type="match status" value="1"/>
</dbReference>
<organism evidence="9 10">
    <name type="scientific">Dinghuibacter silviterrae</name>
    <dbReference type="NCBI Taxonomy" id="1539049"/>
    <lineage>
        <taxon>Bacteria</taxon>
        <taxon>Pseudomonadati</taxon>
        <taxon>Bacteroidota</taxon>
        <taxon>Chitinophagia</taxon>
        <taxon>Chitinophagales</taxon>
        <taxon>Chitinophagaceae</taxon>
        <taxon>Dinghuibacter</taxon>
    </lineage>
</organism>
<protein>
    <submittedName>
        <fullName evidence="9">DNA-binding NtrC family response regulator</fullName>
    </submittedName>
</protein>
<evidence type="ECO:0000259" key="8">
    <source>
        <dbReference type="PROSITE" id="PS50110"/>
    </source>
</evidence>
<dbReference type="SUPFAM" id="SSF52540">
    <property type="entry name" value="P-loop containing nucleoside triphosphate hydrolases"/>
    <property type="match status" value="1"/>
</dbReference>
<dbReference type="PROSITE" id="PS00688">
    <property type="entry name" value="SIGMA54_INTERACT_3"/>
    <property type="match status" value="1"/>
</dbReference>
<dbReference type="InterPro" id="IPR002197">
    <property type="entry name" value="HTH_Fis"/>
</dbReference>
<dbReference type="GO" id="GO:0005524">
    <property type="term" value="F:ATP binding"/>
    <property type="evidence" value="ECO:0007669"/>
    <property type="project" value="UniProtKB-KW"/>
</dbReference>
<dbReference type="SUPFAM" id="SSF52172">
    <property type="entry name" value="CheY-like"/>
    <property type="match status" value="1"/>
</dbReference>
<evidence type="ECO:0000313" key="9">
    <source>
        <dbReference type="EMBL" id="TDW99711.1"/>
    </source>
</evidence>
<dbReference type="PROSITE" id="PS50110">
    <property type="entry name" value="RESPONSE_REGULATORY"/>
    <property type="match status" value="1"/>
</dbReference>
<dbReference type="InterPro" id="IPR025944">
    <property type="entry name" value="Sigma_54_int_dom_CS"/>
</dbReference>
<dbReference type="Gene3D" id="3.40.50.2300">
    <property type="match status" value="1"/>
</dbReference>
<evidence type="ECO:0000256" key="6">
    <source>
        <dbReference type="PROSITE-ProRule" id="PRU00169"/>
    </source>
</evidence>
<dbReference type="GO" id="GO:0006355">
    <property type="term" value="P:regulation of DNA-templated transcription"/>
    <property type="evidence" value="ECO:0007669"/>
    <property type="project" value="InterPro"/>
</dbReference>
<feature type="modified residue" description="4-aspartylphosphate" evidence="6">
    <location>
        <position position="56"/>
    </location>
</feature>
<dbReference type="InterPro" id="IPR009057">
    <property type="entry name" value="Homeodomain-like_sf"/>
</dbReference>
<feature type="domain" description="Sigma-54 factor interaction" evidence="7">
    <location>
        <begin position="157"/>
        <end position="385"/>
    </location>
</feature>
<evidence type="ECO:0000256" key="1">
    <source>
        <dbReference type="ARBA" id="ARBA00022741"/>
    </source>
</evidence>
<comment type="caution">
    <text evidence="9">The sequence shown here is derived from an EMBL/GenBank/DDBJ whole genome shotgun (WGS) entry which is preliminary data.</text>
</comment>
<dbReference type="PRINTS" id="PR01590">
    <property type="entry name" value="HTHFIS"/>
</dbReference>
<keyword evidence="1" id="KW-0547">Nucleotide-binding</keyword>
<dbReference type="FunFam" id="3.40.50.300:FF:000006">
    <property type="entry name" value="DNA-binding transcriptional regulator NtrC"/>
    <property type="match status" value="1"/>
</dbReference>
<gene>
    <name evidence="9" type="ORF">EDB95_0721</name>
</gene>
<evidence type="ECO:0000256" key="2">
    <source>
        <dbReference type="ARBA" id="ARBA00022840"/>
    </source>
</evidence>
<dbReference type="RefSeq" id="WP_133990645.1">
    <property type="nucleotide sequence ID" value="NZ_SODV01000001.1"/>
</dbReference>
<evidence type="ECO:0000313" key="10">
    <source>
        <dbReference type="Proteomes" id="UP000294498"/>
    </source>
</evidence>
<feature type="domain" description="Response regulatory" evidence="8">
    <location>
        <begin position="7"/>
        <end position="126"/>
    </location>
</feature>
<evidence type="ECO:0000256" key="4">
    <source>
        <dbReference type="ARBA" id="ARBA00023125"/>
    </source>
</evidence>
<proteinExistence type="predicted"/>
<dbReference type="PANTHER" id="PTHR32071:SF113">
    <property type="entry name" value="ALGINATE BIOSYNTHESIS TRANSCRIPTIONAL REGULATORY PROTEIN ALGB"/>
    <property type="match status" value="1"/>
</dbReference>
<keyword evidence="10" id="KW-1185">Reference proteome</keyword>
<reference evidence="9 10" key="1">
    <citation type="submission" date="2019-03" db="EMBL/GenBank/DDBJ databases">
        <title>Genomic Encyclopedia of Type Strains, Phase IV (KMG-IV): sequencing the most valuable type-strain genomes for metagenomic binning, comparative biology and taxonomic classification.</title>
        <authorList>
            <person name="Goeker M."/>
        </authorList>
    </citation>
    <scope>NUCLEOTIDE SEQUENCE [LARGE SCALE GENOMIC DNA]</scope>
    <source>
        <strain evidence="9 10">DSM 100059</strain>
    </source>
</reference>
<dbReference type="PROSITE" id="PS50045">
    <property type="entry name" value="SIGMA54_INTERACT_4"/>
    <property type="match status" value="1"/>
</dbReference>
<dbReference type="AlphaFoldDB" id="A0A4R8DNT9"/>
<dbReference type="OrthoDB" id="9767106at2"/>
<dbReference type="GO" id="GO:0043565">
    <property type="term" value="F:sequence-specific DNA binding"/>
    <property type="evidence" value="ECO:0007669"/>
    <property type="project" value="InterPro"/>
</dbReference>
<dbReference type="Pfam" id="PF25601">
    <property type="entry name" value="AAA_lid_14"/>
    <property type="match status" value="1"/>
</dbReference>
<keyword evidence="6" id="KW-0597">Phosphoprotein</keyword>
<dbReference type="Pfam" id="PF00072">
    <property type="entry name" value="Response_reg"/>
    <property type="match status" value="1"/>
</dbReference>
<dbReference type="InterPro" id="IPR002078">
    <property type="entry name" value="Sigma_54_int"/>
</dbReference>
<dbReference type="InterPro" id="IPR025943">
    <property type="entry name" value="Sigma_54_int_dom_ATP-bd_2"/>
</dbReference>
<keyword evidence="3" id="KW-0805">Transcription regulation</keyword>
<sequence length="460" mass="51650">MKKLPAGILIVDDDLDILVSARIFLKQHFQQVSICQDPKELHGIISQGETDIIMLDMNYRKGTNDGKEGLYWLKFLQETDPTLIVVLMTAYGDVELAVESLKSGATDFILKPWNNEKLLATLSAAWKLRSASKKLQKAEQVQESLQNDLLGPPTPLSNGHNVAMSEVMNTIRKAAPTDANFLILGENGTGKQVTAMEIHRLSVRAREVFIHVDLGALHANLFESELFGHAKGAFTDAREDKPGRFELAEGGTLFLDEIGNLPLHLQSKLLHALQNRTISRVGENRMRQVNIRLICATNMPLYEMVREGTFREDLLFRINTVELTLPPLRERTEDIQALADQFLRQFNTKYRKTLGLRKDARDALLRYPWPGNIRELQHVIERAVIMAEGEEIQESDLHLSSRKAEVPAATGPAAAMDLSSMEQQLIKSALEKHKGNISKAASELGLTRAALYRRMEKFGL</sequence>
<evidence type="ECO:0000256" key="5">
    <source>
        <dbReference type="ARBA" id="ARBA00023163"/>
    </source>
</evidence>
<keyword evidence="2" id="KW-0067">ATP-binding</keyword>
<dbReference type="Pfam" id="PF00158">
    <property type="entry name" value="Sigma54_activat"/>
    <property type="match status" value="1"/>
</dbReference>
<dbReference type="PROSITE" id="PS00676">
    <property type="entry name" value="SIGMA54_INTERACT_2"/>
    <property type="match status" value="1"/>
</dbReference>
<dbReference type="SMART" id="SM00382">
    <property type="entry name" value="AAA"/>
    <property type="match status" value="1"/>
</dbReference>
<dbReference type="SMART" id="SM00448">
    <property type="entry name" value="REC"/>
    <property type="match status" value="1"/>
</dbReference>
<dbReference type="Gene3D" id="1.10.8.60">
    <property type="match status" value="1"/>
</dbReference>
<evidence type="ECO:0000256" key="3">
    <source>
        <dbReference type="ARBA" id="ARBA00023015"/>
    </source>
</evidence>
<dbReference type="Pfam" id="PF02954">
    <property type="entry name" value="HTH_8"/>
    <property type="match status" value="1"/>
</dbReference>
<dbReference type="Gene3D" id="3.40.50.300">
    <property type="entry name" value="P-loop containing nucleotide triphosphate hydrolases"/>
    <property type="match status" value="1"/>
</dbReference>
<dbReference type="PANTHER" id="PTHR32071">
    <property type="entry name" value="TRANSCRIPTIONAL REGULATORY PROTEIN"/>
    <property type="match status" value="1"/>
</dbReference>
<dbReference type="Proteomes" id="UP000294498">
    <property type="component" value="Unassembled WGS sequence"/>
</dbReference>
<evidence type="ECO:0000259" key="7">
    <source>
        <dbReference type="PROSITE" id="PS50045"/>
    </source>
</evidence>
<dbReference type="InterPro" id="IPR058031">
    <property type="entry name" value="AAA_lid_NorR"/>
</dbReference>
<keyword evidence="4 9" id="KW-0238">DNA-binding</keyword>
<dbReference type="InterPro" id="IPR011006">
    <property type="entry name" value="CheY-like_superfamily"/>
</dbReference>
<dbReference type="EMBL" id="SODV01000001">
    <property type="protein sequence ID" value="TDW99711.1"/>
    <property type="molecule type" value="Genomic_DNA"/>
</dbReference>
<dbReference type="CDD" id="cd00009">
    <property type="entry name" value="AAA"/>
    <property type="match status" value="1"/>
</dbReference>
<dbReference type="InterPro" id="IPR027417">
    <property type="entry name" value="P-loop_NTPase"/>
</dbReference>
<accession>A0A4R8DNT9</accession>
<dbReference type="InterPro" id="IPR001789">
    <property type="entry name" value="Sig_transdc_resp-reg_receiver"/>
</dbReference>
<keyword evidence="5" id="KW-0804">Transcription</keyword>